<feature type="transmembrane region" description="Helical" evidence="7">
    <location>
        <begin position="119"/>
        <end position="138"/>
    </location>
</feature>
<dbReference type="EMBL" id="JBBYAF010000010">
    <property type="protein sequence ID" value="MEL3972081.1"/>
    <property type="molecule type" value="Genomic_DNA"/>
</dbReference>
<evidence type="ECO:0000256" key="7">
    <source>
        <dbReference type="SAM" id="Phobius"/>
    </source>
</evidence>
<evidence type="ECO:0000256" key="4">
    <source>
        <dbReference type="ARBA" id="ARBA00022692"/>
    </source>
</evidence>
<evidence type="ECO:0000313" key="8">
    <source>
        <dbReference type="EMBL" id="MEL3972081.1"/>
    </source>
</evidence>
<dbReference type="PIRSF" id="PIRSF004810">
    <property type="entry name" value="ChrA"/>
    <property type="match status" value="1"/>
</dbReference>
<name>A0ABU9K8I7_9BACI</name>
<proteinExistence type="inferred from homology"/>
<feature type="transmembrane region" description="Helical" evidence="7">
    <location>
        <begin position="203"/>
        <end position="222"/>
    </location>
</feature>
<sequence length="400" mass="42725">MNQQLKDKSRLAILLEILFTSTKLGLTSFGGPVAHLAYFKDEYVDRRKWLTDKTYADLIALCQFLPGPASSQVGISIGMLRGGILGGVISFLGFTLPSVIVLIIFALLYQTFTLGDAGFIHSLKVVAAAVVLHALIGLGKKLTPDKSRLAIAIGAALIMLLYPSAWVQILIIIAAGLLGWKLFKDKAESKIEPFHVSISKKTGVASLSVLIGTLILLPILNNTFNSSLLNIFDIFFRVGSLVFGGGHVVLPMIERELVPQGLLSADEFLAGYGMAQAVPGPLFTFSSYLGTMMEGVTGAVVATVAIFLPSFLLIVAALPFLSELRKRAAFQGILMGVNASVVGILLAAFYDPVIKSSILDGSDFALAVILFALLNVWKVPAWLIVIIGVAGGYVLQLLGF</sequence>
<evidence type="ECO:0000256" key="3">
    <source>
        <dbReference type="ARBA" id="ARBA00022475"/>
    </source>
</evidence>
<feature type="transmembrane region" description="Helical" evidence="7">
    <location>
        <begin position="234"/>
        <end position="253"/>
    </location>
</feature>
<evidence type="ECO:0000256" key="6">
    <source>
        <dbReference type="ARBA" id="ARBA00023136"/>
    </source>
</evidence>
<evidence type="ECO:0000256" key="1">
    <source>
        <dbReference type="ARBA" id="ARBA00004651"/>
    </source>
</evidence>
<dbReference type="InterPro" id="IPR014047">
    <property type="entry name" value="Chr_Tranpt_l_chain"/>
</dbReference>
<dbReference type="Pfam" id="PF02417">
    <property type="entry name" value="Chromate_transp"/>
    <property type="match status" value="2"/>
</dbReference>
<feature type="transmembrane region" description="Helical" evidence="7">
    <location>
        <begin position="328"/>
        <end position="350"/>
    </location>
</feature>
<dbReference type="NCBIfam" id="TIGR00937">
    <property type="entry name" value="2A51"/>
    <property type="match status" value="1"/>
</dbReference>
<keyword evidence="6 7" id="KW-0472">Membrane</keyword>
<comment type="subcellular location">
    <subcellularLocation>
        <location evidence="1">Cell membrane</location>
        <topology evidence="1">Multi-pass membrane protein</topology>
    </subcellularLocation>
</comment>
<gene>
    <name evidence="8" type="primary">chrA</name>
    <name evidence="8" type="ORF">AAEO50_07305</name>
</gene>
<feature type="transmembrane region" description="Helical" evidence="7">
    <location>
        <begin position="150"/>
        <end position="183"/>
    </location>
</feature>
<comment type="caution">
    <text evidence="8">The sequence shown here is derived from an EMBL/GenBank/DDBJ whole genome shotgun (WGS) entry which is preliminary data.</text>
</comment>
<organism evidence="8 9">
    <name type="scientific">Rossellomorea oryzaecorticis</name>
    <dbReference type="NCBI Taxonomy" id="1396505"/>
    <lineage>
        <taxon>Bacteria</taxon>
        <taxon>Bacillati</taxon>
        <taxon>Bacillota</taxon>
        <taxon>Bacilli</taxon>
        <taxon>Bacillales</taxon>
        <taxon>Bacillaceae</taxon>
        <taxon>Rossellomorea</taxon>
    </lineage>
</organism>
<evidence type="ECO:0000256" key="2">
    <source>
        <dbReference type="ARBA" id="ARBA00005262"/>
    </source>
</evidence>
<protein>
    <submittedName>
        <fullName evidence="8">Chromate efflux transporter</fullName>
    </submittedName>
</protein>
<feature type="transmembrane region" description="Helical" evidence="7">
    <location>
        <begin position="84"/>
        <end position="107"/>
    </location>
</feature>
<keyword evidence="4 7" id="KW-0812">Transmembrane</keyword>
<dbReference type="PANTHER" id="PTHR33567:SF3">
    <property type="entry name" value="CHROMATE ION TRANSPORTER (EUROFUNG)"/>
    <property type="match status" value="1"/>
</dbReference>
<reference evidence="8 9" key="1">
    <citation type="submission" date="2024-04" db="EMBL/GenBank/DDBJ databases">
        <title>Bacillus oryzaecorticis sp. nov., a moderately halophilic bacterium isolated from rice husks.</title>
        <authorList>
            <person name="Zhu H.-S."/>
        </authorList>
    </citation>
    <scope>NUCLEOTIDE SEQUENCE [LARGE SCALE GENOMIC DNA]</scope>
    <source>
        <strain evidence="8 9">ZC255</strain>
    </source>
</reference>
<dbReference type="RefSeq" id="WP_341982001.1">
    <property type="nucleotide sequence ID" value="NZ_JBBYAF010000010.1"/>
</dbReference>
<dbReference type="InterPro" id="IPR003370">
    <property type="entry name" value="Chromate_transpt"/>
</dbReference>
<evidence type="ECO:0000313" key="9">
    <source>
        <dbReference type="Proteomes" id="UP001389717"/>
    </source>
</evidence>
<keyword evidence="9" id="KW-1185">Reference proteome</keyword>
<accession>A0ABU9K8I7</accession>
<keyword evidence="5 7" id="KW-1133">Transmembrane helix</keyword>
<comment type="similarity">
    <text evidence="2">Belongs to the chromate ion transporter (CHR) (TC 2.A.51) family.</text>
</comment>
<feature type="transmembrane region" description="Helical" evidence="7">
    <location>
        <begin position="296"/>
        <end position="321"/>
    </location>
</feature>
<dbReference type="PANTHER" id="PTHR33567">
    <property type="entry name" value="CHROMATE ION TRANSPORTER (EUROFUNG)"/>
    <property type="match status" value="1"/>
</dbReference>
<evidence type="ECO:0000256" key="5">
    <source>
        <dbReference type="ARBA" id="ARBA00022989"/>
    </source>
</evidence>
<dbReference type="Proteomes" id="UP001389717">
    <property type="component" value="Unassembled WGS sequence"/>
</dbReference>
<keyword evidence="3" id="KW-1003">Cell membrane</keyword>